<dbReference type="InterPro" id="IPR036465">
    <property type="entry name" value="vWFA_dom_sf"/>
</dbReference>
<dbReference type="PROSITE" id="PS50234">
    <property type="entry name" value="VWFA"/>
    <property type="match status" value="1"/>
</dbReference>
<dbReference type="Proteomes" id="UP000198510">
    <property type="component" value="Unassembled WGS sequence"/>
</dbReference>
<sequence length="299" mass="34681">MEDIRDIIQKLRKYEVAIRKAINMQMQGDYHSVFKGAGLEFDDVRAYQYGDDVRTIDWNVTAKGHGTFVKTFREEKEQTVFFIVDVSASQEIGKRKRRKLDITKEICGVLSLAAVKEGSQVGVICFSDEKEKYIKPGKGLKHAYEIIYSLFSLKAQSAKTNLTKAMSFVINLLKRRSIVILISDFIDEGYEDRLRMLADKHDLVVIHVADDREVSFPKLGIIPLFDKEKRRTFWINTSSTQFAREVNDRFATNRHQLEEICKRHQANYLRVETSEDYVADLIRLFKVRNRTTKRKIAGA</sequence>
<name>A0A1G9GZ89_9BACT</name>
<protein>
    <recommendedName>
        <fullName evidence="1">VWFA domain-containing protein</fullName>
    </recommendedName>
</protein>
<accession>A0A1G9GZ89</accession>
<feature type="domain" description="VWFA" evidence="1">
    <location>
        <begin position="79"/>
        <end position="250"/>
    </location>
</feature>
<gene>
    <name evidence="2" type="ORF">SAMN05421823_104264</name>
</gene>
<dbReference type="STRING" id="1075417.SAMN05421823_104264"/>
<dbReference type="InterPro" id="IPR002035">
    <property type="entry name" value="VWF_A"/>
</dbReference>
<dbReference type="Gene3D" id="3.40.50.410">
    <property type="entry name" value="von Willebrand factor, type A domain"/>
    <property type="match status" value="1"/>
</dbReference>
<dbReference type="RefSeq" id="WP_317042780.1">
    <property type="nucleotide sequence ID" value="NZ_FNFO01000004.1"/>
</dbReference>
<reference evidence="2 3" key="1">
    <citation type="submission" date="2016-10" db="EMBL/GenBank/DDBJ databases">
        <authorList>
            <person name="de Groot N.N."/>
        </authorList>
    </citation>
    <scope>NUCLEOTIDE SEQUENCE [LARGE SCALE GENOMIC DNA]</scope>
    <source>
        <strain evidence="2 3">DSM 25186</strain>
    </source>
</reference>
<organism evidence="2 3">
    <name type="scientific">Catalinimonas alkaloidigena</name>
    <dbReference type="NCBI Taxonomy" id="1075417"/>
    <lineage>
        <taxon>Bacteria</taxon>
        <taxon>Pseudomonadati</taxon>
        <taxon>Bacteroidota</taxon>
        <taxon>Cytophagia</taxon>
        <taxon>Cytophagales</taxon>
        <taxon>Catalimonadaceae</taxon>
        <taxon>Catalinimonas</taxon>
    </lineage>
</organism>
<keyword evidence="3" id="KW-1185">Reference proteome</keyword>
<dbReference type="PANTHER" id="PTHR33608">
    <property type="entry name" value="BLL2464 PROTEIN"/>
    <property type="match status" value="1"/>
</dbReference>
<evidence type="ECO:0000313" key="3">
    <source>
        <dbReference type="Proteomes" id="UP000198510"/>
    </source>
</evidence>
<evidence type="ECO:0000313" key="2">
    <source>
        <dbReference type="EMBL" id="SDL05915.1"/>
    </source>
</evidence>
<dbReference type="CDD" id="cd00198">
    <property type="entry name" value="vWFA"/>
    <property type="match status" value="1"/>
</dbReference>
<dbReference type="SUPFAM" id="SSF53300">
    <property type="entry name" value="vWA-like"/>
    <property type="match status" value="1"/>
</dbReference>
<proteinExistence type="predicted"/>
<dbReference type="AlphaFoldDB" id="A0A1G9GZ89"/>
<dbReference type="PANTHER" id="PTHR33608:SF6">
    <property type="entry name" value="BLL2464 PROTEIN"/>
    <property type="match status" value="1"/>
</dbReference>
<dbReference type="Pfam" id="PF01882">
    <property type="entry name" value="DUF58"/>
    <property type="match status" value="1"/>
</dbReference>
<dbReference type="InterPro" id="IPR002881">
    <property type="entry name" value="DUF58"/>
</dbReference>
<evidence type="ECO:0000259" key="1">
    <source>
        <dbReference type="PROSITE" id="PS50234"/>
    </source>
</evidence>
<dbReference type="EMBL" id="FNFO01000004">
    <property type="protein sequence ID" value="SDL05915.1"/>
    <property type="molecule type" value="Genomic_DNA"/>
</dbReference>